<dbReference type="PANTHER" id="PTHR32194">
    <property type="entry name" value="METALLOPROTEASE TLDD"/>
    <property type="match status" value="1"/>
</dbReference>
<dbReference type="Pfam" id="PF00227">
    <property type="entry name" value="Proteasome"/>
    <property type="match status" value="2"/>
</dbReference>
<dbReference type="CDD" id="cd01901">
    <property type="entry name" value="Ntn_hydrolase"/>
    <property type="match status" value="1"/>
</dbReference>
<keyword evidence="4" id="KW-0647">Proteasome</keyword>
<dbReference type="InterPro" id="IPR023333">
    <property type="entry name" value="Proteasome_suB-type"/>
</dbReference>
<evidence type="ECO:0000256" key="2">
    <source>
        <dbReference type="ARBA" id="ARBA00023242"/>
    </source>
</evidence>
<dbReference type="Proteomes" id="UP000031036">
    <property type="component" value="Unassembled WGS sequence"/>
</dbReference>
<dbReference type="PANTHER" id="PTHR32194:SF6">
    <property type="entry name" value="PROTEASOME SUBUNIT BETA"/>
    <property type="match status" value="1"/>
</dbReference>
<dbReference type="InterPro" id="IPR001353">
    <property type="entry name" value="Proteasome_sua/b"/>
</dbReference>
<evidence type="ECO:0000313" key="4">
    <source>
        <dbReference type="EMBL" id="KHN81851.1"/>
    </source>
</evidence>
<dbReference type="OrthoDB" id="7854943at2759"/>
<dbReference type="GO" id="GO:0005839">
    <property type="term" value="C:proteasome core complex"/>
    <property type="evidence" value="ECO:0007669"/>
    <property type="project" value="InterPro"/>
</dbReference>
<dbReference type="InterPro" id="IPR029055">
    <property type="entry name" value="Ntn_hydrolases_N"/>
</dbReference>
<keyword evidence="5" id="KW-1185">Reference proteome</keyword>
<proteinExistence type="predicted"/>
<dbReference type="GO" id="GO:0051603">
    <property type="term" value="P:proteolysis involved in protein catabolic process"/>
    <property type="evidence" value="ECO:0007669"/>
    <property type="project" value="InterPro"/>
</dbReference>
<dbReference type="GO" id="GO:0005737">
    <property type="term" value="C:cytoplasm"/>
    <property type="evidence" value="ECO:0007669"/>
    <property type="project" value="TreeGrafter"/>
</dbReference>
<protein>
    <recommendedName>
        <fullName evidence="1">Proteasome subunit beta type-4</fullName>
    </recommendedName>
</protein>
<evidence type="ECO:0000256" key="3">
    <source>
        <dbReference type="ARBA" id="ARBA00026071"/>
    </source>
</evidence>
<comment type="subunit">
    <text evidence="3">The 26S proteasome consists of a 20S proteasome core and two 19S regulatory subunits. The 20S proteasome core is composed of 28 subunits that are arranged in four stacked rings, resulting in a barrel-shaped structure. The two end rings are each formed by seven alpha subunits, and the two central rings are each formed by seven beta subunits. The catalytic chamber with the active sites is on the inside of the barrel.</text>
</comment>
<comment type="caution">
    <text evidence="4">The sequence shown here is derived from an EMBL/GenBank/DDBJ whole genome shotgun (WGS) entry which is preliminary data.</text>
</comment>
<keyword evidence="2" id="KW-0539">Nucleus</keyword>
<gene>
    <name evidence="4" type="primary">SPBC577.10</name>
    <name evidence="4" type="ORF">Tcan_05988</name>
</gene>
<dbReference type="AlphaFoldDB" id="A0A0B2VE91"/>
<evidence type="ECO:0000256" key="1">
    <source>
        <dbReference type="ARBA" id="ARBA00016157"/>
    </source>
</evidence>
<dbReference type="Gene3D" id="3.60.20.10">
    <property type="entry name" value="Glutamine Phosphoribosylpyrophosphate, subunit 1, domain 1"/>
    <property type="match status" value="3"/>
</dbReference>
<organism evidence="4 5">
    <name type="scientific">Toxocara canis</name>
    <name type="common">Canine roundworm</name>
    <dbReference type="NCBI Taxonomy" id="6265"/>
    <lineage>
        <taxon>Eukaryota</taxon>
        <taxon>Metazoa</taxon>
        <taxon>Ecdysozoa</taxon>
        <taxon>Nematoda</taxon>
        <taxon>Chromadorea</taxon>
        <taxon>Rhabditida</taxon>
        <taxon>Spirurina</taxon>
        <taxon>Ascaridomorpha</taxon>
        <taxon>Ascaridoidea</taxon>
        <taxon>Toxocaridae</taxon>
        <taxon>Toxocara</taxon>
    </lineage>
</organism>
<name>A0A0B2VE91_TOXCA</name>
<sequence>MEVERTLNPTCTGTSVVAVAFSDGVAVMTDRVVSYGKMARYKHVSRQYRVNDAVIVAFGGDHADFQWLQNVIERQRCMLRAYDENADLSPRMLHAYLTSLLYYRRTRMNPIWNTLIVAGLQRENDEMKPFIGTSVVAVAFSDGVAVMTDRVVSYGKMARYKHVSRQYRVNDAVIVAFGGDHADFQWLQNVIERQRCMLRAYDENADLSPRMLHAYLTSLLGVAYRAQSVATGMGAMLLNQAVETEFRKAGGHLSRDETVAMLRKCLELTVYHDCVADNEFEISTVDKDGVKLGKPESLTGNWDIAEYNCDYE</sequence>
<dbReference type="STRING" id="6265.A0A0B2VE91"/>
<dbReference type="EMBL" id="JPKZ01001447">
    <property type="protein sequence ID" value="KHN81851.1"/>
    <property type="molecule type" value="Genomic_DNA"/>
</dbReference>
<reference evidence="4 5" key="1">
    <citation type="submission" date="2014-11" db="EMBL/GenBank/DDBJ databases">
        <title>Genetic blueprint of the zoonotic pathogen Toxocara canis.</title>
        <authorList>
            <person name="Zhu X.-Q."/>
            <person name="Korhonen P.K."/>
            <person name="Cai H."/>
            <person name="Young N.D."/>
            <person name="Nejsum P."/>
            <person name="von Samson-Himmelstjerna G."/>
            <person name="Boag P.R."/>
            <person name="Tan P."/>
            <person name="Li Q."/>
            <person name="Min J."/>
            <person name="Yang Y."/>
            <person name="Wang X."/>
            <person name="Fang X."/>
            <person name="Hall R.S."/>
            <person name="Hofmann A."/>
            <person name="Sternberg P.W."/>
            <person name="Jex A.R."/>
            <person name="Gasser R.B."/>
        </authorList>
    </citation>
    <scope>NUCLEOTIDE SEQUENCE [LARGE SCALE GENOMIC DNA]</scope>
    <source>
        <strain evidence="4">PN_DK_2014</strain>
    </source>
</reference>
<accession>A0A0B2VE91</accession>
<dbReference type="SUPFAM" id="SSF56235">
    <property type="entry name" value="N-terminal nucleophile aminohydrolases (Ntn hydrolases)"/>
    <property type="match status" value="2"/>
</dbReference>
<evidence type="ECO:0000313" key="5">
    <source>
        <dbReference type="Proteomes" id="UP000031036"/>
    </source>
</evidence>